<dbReference type="SUPFAM" id="SSF52540">
    <property type="entry name" value="P-loop containing nucleoside triphosphate hydrolases"/>
    <property type="match status" value="1"/>
</dbReference>
<dbReference type="EMBL" id="BAABBP010000005">
    <property type="protein sequence ID" value="GAA3988195.1"/>
    <property type="molecule type" value="Genomic_DNA"/>
</dbReference>
<accession>A0ABP7QVG4</accession>
<evidence type="ECO:0000313" key="2">
    <source>
        <dbReference type="EMBL" id="GAA3988195.1"/>
    </source>
</evidence>
<protein>
    <recommendedName>
        <fullName evidence="1">Novel STAND NTPase 1 domain-containing protein</fullName>
    </recommendedName>
</protein>
<dbReference type="PANTHER" id="PTHR34301:SF8">
    <property type="entry name" value="ATPASE DOMAIN-CONTAINING PROTEIN"/>
    <property type="match status" value="1"/>
</dbReference>
<dbReference type="Proteomes" id="UP001501627">
    <property type="component" value="Unassembled WGS sequence"/>
</dbReference>
<dbReference type="InterPro" id="IPR049052">
    <property type="entry name" value="nSTAND1"/>
</dbReference>
<evidence type="ECO:0000259" key="1">
    <source>
        <dbReference type="Pfam" id="PF20703"/>
    </source>
</evidence>
<dbReference type="RefSeq" id="WP_425549893.1">
    <property type="nucleotide sequence ID" value="NZ_BAABBP010000005.1"/>
</dbReference>
<dbReference type="Gene3D" id="3.40.50.300">
    <property type="entry name" value="P-loop containing nucleotide triphosphate hydrolases"/>
    <property type="match status" value="1"/>
</dbReference>
<organism evidence="2 3">
    <name type="scientific">Comamonas faecalis</name>
    <dbReference type="NCBI Taxonomy" id="1387849"/>
    <lineage>
        <taxon>Bacteria</taxon>
        <taxon>Pseudomonadati</taxon>
        <taxon>Pseudomonadota</taxon>
        <taxon>Betaproteobacteria</taxon>
        <taxon>Burkholderiales</taxon>
        <taxon>Comamonadaceae</taxon>
        <taxon>Comamonas</taxon>
    </lineage>
</organism>
<dbReference type="Pfam" id="PF20703">
    <property type="entry name" value="nSTAND1"/>
    <property type="match status" value="1"/>
</dbReference>
<proteinExistence type="predicted"/>
<comment type="caution">
    <text evidence="2">The sequence shown here is derived from an EMBL/GenBank/DDBJ whole genome shotgun (WGS) entry which is preliminary data.</text>
</comment>
<name>A0ABP7QVG4_9BURK</name>
<feature type="domain" description="Novel STAND NTPase 1" evidence="1">
    <location>
        <begin position="20"/>
        <end position="272"/>
    </location>
</feature>
<reference evidence="3" key="1">
    <citation type="journal article" date="2019" name="Int. J. Syst. Evol. Microbiol.">
        <title>The Global Catalogue of Microorganisms (GCM) 10K type strain sequencing project: providing services to taxonomists for standard genome sequencing and annotation.</title>
        <authorList>
            <consortium name="The Broad Institute Genomics Platform"/>
            <consortium name="The Broad Institute Genome Sequencing Center for Infectious Disease"/>
            <person name="Wu L."/>
            <person name="Ma J."/>
        </authorList>
    </citation>
    <scope>NUCLEOTIDE SEQUENCE [LARGE SCALE GENOMIC DNA]</scope>
    <source>
        <strain evidence="3">JCM 17561</strain>
    </source>
</reference>
<dbReference type="InterPro" id="IPR027417">
    <property type="entry name" value="P-loop_NTPase"/>
</dbReference>
<evidence type="ECO:0000313" key="3">
    <source>
        <dbReference type="Proteomes" id="UP001501627"/>
    </source>
</evidence>
<keyword evidence="3" id="KW-1185">Reference proteome</keyword>
<sequence>MLKPNDVFTPGKLPIRPTNVYAARGDAEALFVKSLNRGMIPVVFGEYGVGKTSMARYALKDKDSAGLLVNIESVADKSLDDVFARCLEKIGYTVRTKKVDGATYSRSHEQSGQAEIGAGGWIKALVVSKRTQASGSSQQVEEQFVVTSPTDSKVIEICEAAGLVLLIDELHRADATFAADLSKFIKSYGNANCHQFKVVLLGTSSDASRLVSSDPGIDRLIQEVHLKAMTDSESRYVVTRGMSDLAINIDDATVNRLVRTSVGSPSILQYLSLEVAEAAFPRSPRLAVGTDVTDALRVFVETKEARLNKAYIAAVESVGDIRYRKQILRAMADCEDEYVTMEQIRTKVSEFLGRDIPSTALSGPLRDLKEERYGPALSDVERPDGVGRLTNYTTFKDPALKAFIRLQLLRETEGPES</sequence>
<dbReference type="PANTHER" id="PTHR34301">
    <property type="entry name" value="DNA-BINDING PROTEIN-RELATED"/>
    <property type="match status" value="1"/>
</dbReference>
<gene>
    <name evidence="2" type="ORF">GCM10022279_09130</name>
</gene>